<dbReference type="AlphaFoldDB" id="A0A132MHG7"/>
<dbReference type="EMBL" id="JAHHQF010000051">
    <property type="protein sequence ID" value="MBT9282211.1"/>
    <property type="molecule type" value="Genomic_DNA"/>
</dbReference>
<proteinExistence type="predicted"/>
<name>A0A132MHG7_HYDSH</name>
<dbReference type="EMBL" id="PEBV01000012">
    <property type="protein sequence ID" value="PTQ53683.1"/>
    <property type="molecule type" value="Genomic_DNA"/>
</dbReference>
<dbReference type="RefSeq" id="WP_066197838.1">
    <property type="nucleotide sequence ID" value="NZ_CBCSAS010000003.1"/>
</dbReference>
<reference evidence="3 5" key="2">
    <citation type="submission" date="2017-08" db="EMBL/GenBank/DDBJ databases">
        <title>Burning lignite coal seam in the remote Altai Mountains harbors a hydrogen-driven thermophilic microbial community.</title>
        <authorList>
            <person name="Kadnikov V.V."/>
            <person name="Mardanov A.V."/>
            <person name="Ivasenko D."/>
            <person name="Beletsky A.V."/>
            <person name="Karnachuk O.V."/>
            <person name="Ravin N.V."/>
        </authorList>
    </citation>
    <scope>NUCLEOTIDE SEQUENCE [LARGE SCALE GENOMIC DNA]</scope>
    <source>
        <strain evidence="3">AL33</strain>
    </source>
</reference>
<reference evidence="1" key="3">
    <citation type="journal article" date="2021" name="Microbiology">
        <title>Metagenomic Analysis of the Microbial Community in the Underground Coal Fire Area (Kemerovo Region, Russia) Revealed Predominance of Thermophilic Members of the Phyla Deinococcus-thermus, Aquificae, and Firmicutes.</title>
        <authorList>
            <person name="Kadnikov V."/>
            <person name="Mardanov A.V."/>
            <person name="Beletsky A.V."/>
            <person name="Karnachuk O.V."/>
            <person name="Ravin N.V."/>
        </authorList>
    </citation>
    <scope>NUCLEOTIDE SEQUENCE</scope>
    <source>
        <strain evidence="1">RBS10-49</strain>
    </source>
</reference>
<organism evidence="2 4">
    <name type="scientific">Hydrogenibacillus schlegelii</name>
    <name type="common">Bacillus schlegelii</name>
    <dbReference type="NCBI Taxonomy" id="1484"/>
    <lineage>
        <taxon>Bacteria</taxon>
        <taxon>Bacillati</taxon>
        <taxon>Bacillota</taxon>
        <taxon>Bacilli</taxon>
        <taxon>Bacillales</taxon>
        <taxon>Bacillales Family X. Incertae Sedis</taxon>
        <taxon>Hydrogenibacillus</taxon>
    </lineage>
</organism>
<dbReference type="Proteomes" id="UP000243024">
    <property type="component" value="Unassembled WGS sequence"/>
</dbReference>
<evidence type="ECO:0000313" key="4">
    <source>
        <dbReference type="Proteomes" id="UP000243024"/>
    </source>
</evidence>
<comment type="caution">
    <text evidence="2">The sequence shown here is derived from an EMBL/GenBank/DDBJ whole genome shotgun (WGS) entry which is preliminary data.</text>
</comment>
<evidence type="ECO:0000313" key="3">
    <source>
        <dbReference type="EMBL" id="PTQ53683.1"/>
    </source>
</evidence>
<dbReference type="OrthoDB" id="9968326at2"/>
<accession>A0A132MHG7</accession>
<dbReference type="Proteomes" id="UP000748108">
    <property type="component" value="Unassembled WGS sequence"/>
</dbReference>
<gene>
    <name evidence="3" type="ORF">HSCHL_1612</name>
    <name evidence="1" type="ORF">KM312_06085</name>
    <name evidence="2" type="ORF">SA87_11890</name>
</gene>
<evidence type="ECO:0000313" key="1">
    <source>
        <dbReference type="EMBL" id="MBT9282211.1"/>
    </source>
</evidence>
<evidence type="ECO:0000313" key="5">
    <source>
        <dbReference type="Proteomes" id="UP000244180"/>
    </source>
</evidence>
<dbReference type="Proteomes" id="UP000244180">
    <property type="component" value="Unassembled WGS sequence"/>
</dbReference>
<dbReference type="EMBL" id="JXBB01000001">
    <property type="protein sequence ID" value="OAR05568.1"/>
    <property type="molecule type" value="Genomic_DNA"/>
</dbReference>
<sequence>MIWETFFEDWIVEAFWQMMDDLRVQYRIWQDVYDDIEKAPHEYGKTEQEQIENYLLDAVFDNHEDAWWERIHPAQDDGFWENAKNEFFLAALAALEQVIAEPIEKMDEGAKNAILRHFTFRTPLKTPVDAFVEQYGEEGLSRYTDYSERLHAMAYMWTMYFFVHFEVLFPKAREAELFGPHHRRSQFRVLKSRDFPRRPKSSQQTEKN</sequence>
<keyword evidence="4" id="KW-1185">Reference proteome</keyword>
<reference evidence="2 4" key="1">
    <citation type="submission" date="2015-09" db="EMBL/GenBank/DDBJ databases">
        <title>Draft genome sequence of Hydrogenibacillus schlegelii DSM 2000.</title>
        <authorList>
            <person name="Hemp J."/>
        </authorList>
    </citation>
    <scope>NUCLEOTIDE SEQUENCE [LARGE SCALE GENOMIC DNA]</scope>
    <source>
        <strain evidence="2 4">MA 48</strain>
    </source>
</reference>
<evidence type="ECO:0000313" key="2">
    <source>
        <dbReference type="EMBL" id="OAR05568.1"/>
    </source>
</evidence>
<protein>
    <submittedName>
        <fullName evidence="2">Uncharacterized protein</fullName>
    </submittedName>
</protein>